<dbReference type="AlphaFoldDB" id="A0A2K3MLR2"/>
<protein>
    <submittedName>
        <fullName evidence="1">Uncharacterized protein</fullName>
    </submittedName>
</protein>
<comment type="caution">
    <text evidence="1">The sequence shown here is derived from an EMBL/GenBank/DDBJ whole genome shotgun (WGS) entry which is preliminary data.</text>
</comment>
<evidence type="ECO:0000313" key="1">
    <source>
        <dbReference type="EMBL" id="PNX91726.1"/>
    </source>
</evidence>
<name>A0A2K3MLR2_TRIPR</name>
<proteinExistence type="predicted"/>
<dbReference type="ExpressionAtlas" id="A0A2K3MLR2">
    <property type="expression patterns" value="baseline"/>
</dbReference>
<dbReference type="Proteomes" id="UP000236291">
    <property type="component" value="Unassembled WGS sequence"/>
</dbReference>
<accession>A0A2K3MLR2</accession>
<evidence type="ECO:0000313" key="2">
    <source>
        <dbReference type="Proteomes" id="UP000236291"/>
    </source>
</evidence>
<organism evidence="1 2">
    <name type="scientific">Trifolium pratense</name>
    <name type="common">Red clover</name>
    <dbReference type="NCBI Taxonomy" id="57577"/>
    <lineage>
        <taxon>Eukaryota</taxon>
        <taxon>Viridiplantae</taxon>
        <taxon>Streptophyta</taxon>
        <taxon>Embryophyta</taxon>
        <taxon>Tracheophyta</taxon>
        <taxon>Spermatophyta</taxon>
        <taxon>Magnoliopsida</taxon>
        <taxon>eudicotyledons</taxon>
        <taxon>Gunneridae</taxon>
        <taxon>Pentapetalae</taxon>
        <taxon>rosids</taxon>
        <taxon>fabids</taxon>
        <taxon>Fabales</taxon>
        <taxon>Fabaceae</taxon>
        <taxon>Papilionoideae</taxon>
        <taxon>50 kb inversion clade</taxon>
        <taxon>NPAAA clade</taxon>
        <taxon>Hologalegina</taxon>
        <taxon>IRL clade</taxon>
        <taxon>Trifolieae</taxon>
        <taxon>Trifolium</taxon>
    </lineage>
</organism>
<reference evidence="1 2" key="1">
    <citation type="journal article" date="2014" name="Am. J. Bot.">
        <title>Genome assembly and annotation for red clover (Trifolium pratense; Fabaceae).</title>
        <authorList>
            <person name="Istvanek J."/>
            <person name="Jaros M."/>
            <person name="Krenek A."/>
            <person name="Repkova J."/>
        </authorList>
    </citation>
    <scope>NUCLEOTIDE SEQUENCE [LARGE SCALE GENOMIC DNA]</scope>
    <source>
        <strain evidence="2">cv. Tatra</strain>
        <tissue evidence="1">Young leaves</tissue>
    </source>
</reference>
<dbReference type="EMBL" id="ASHM01067232">
    <property type="protein sequence ID" value="PNX91726.1"/>
    <property type="molecule type" value="Genomic_DNA"/>
</dbReference>
<sequence>MVGGVTIGLAIRTTSFSDDCCQRLVVVVDPDLCTSDMLPAMSFNGGCRTSGDILGYDDRLSSVALDSSAFFCSPAFMVIQLLPTVLKVVACFSLLWSPRRKNWGSIFVLSLVGAADGFEGCSLFQFVMVSTSKESGFYFCSVTCTVVRCCEGVVVRC</sequence>
<gene>
    <name evidence="1" type="ORF">L195_g047860</name>
</gene>
<reference evidence="1 2" key="2">
    <citation type="journal article" date="2017" name="Front. Plant Sci.">
        <title>Gene Classification and Mining of Molecular Markers Useful in Red Clover (Trifolium pratense) Breeding.</title>
        <authorList>
            <person name="Istvanek J."/>
            <person name="Dluhosova J."/>
            <person name="Dluhos P."/>
            <person name="Patkova L."/>
            <person name="Nedelnik J."/>
            <person name="Repkova J."/>
        </authorList>
    </citation>
    <scope>NUCLEOTIDE SEQUENCE [LARGE SCALE GENOMIC DNA]</scope>
    <source>
        <strain evidence="2">cv. Tatra</strain>
        <tissue evidence="1">Young leaves</tissue>
    </source>
</reference>